<name>A0A8J5FQH2_ZINOF</name>
<proteinExistence type="inferred from homology"/>
<keyword evidence="4" id="KW-0732">Signal</keyword>
<keyword evidence="6" id="KW-0442">Lipid degradation</keyword>
<dbReference type="GO" id="GO:0005576">
    <property type="term" value="C:extracellular region"/>
    <property type="evidence" value="ECO:0007669"/>
    <property type="project" value="UniProtKB-SubCell"/>
</dbReference>
<dbReference type="PANTHER" id="PTHR45650:SF8">
    <property type="entry name" value="GDSL ESTERASE_LIPASE"/>
    <property type="match status" value="1"/>
</dbReference>
<dbReference type="Gene3D" id="3.40.50.1110">
    <property type="entry name" value="SGNH hydrolase"/>
    <property type="match status" value="1"/>
</dbReference>
<sequence>MSTGQAFDRVIEVGEFSCWLLVVETSALLLTYLETRCPVCYSLLAWTNIISLVLPEAVFPVELCWICQADSNSAAPLRRYNCFHQLLKQIHHATTILLSIFSLAPLYCLISSRCHAVALSQNMDSTVRVLPLRCRHLVLLFSALLAAAAAAAAAANVPAVYIFGDSTADVGNNNYLAGSNAKANFPHNGIDFPNSRPTGRFSNGYNGVDFLVFSVMETHEKQKTFWSIDLGGLIGLGKPIELGGLGGLIKLV</sequence>
<evidence type="ECO:0000313" key="9">
    <source>
        <dbReference type="EMBL" id="KAG6493331.1"/>
    </source>
</evidence>
<reference evidence="9 10" key="1">
    <citation type="submission" date="2020-08" db="EMBL/GenBank/DDBJ databases">
        <title>Plant Genome Project.</title>
        <authorList>
            <person name="Zhang R.-G."/>
        </authorList>
    </citation>
    <scope>NUCLEOTIDE SEQUENCE [LARGE SCALE GENOMIC DNA]</scope>
    <source>
        <tissue evidence="9">Rhizome</tissue>
    </source>
</reference>
<dbReference type="AlphaFoldDB" id="A0A8J5FQH2"/>
<evidence type="ECO:0000256" key="3">
    <source>
        <dbReference type="ARBA" id="ARBA00022525"/>
    </source>
</evidence>
<dbReference type="EMBL" id="JACMSC010000013">
    <property type="protein sequence ID" value="KAG6493331.1"/>
    <property type="molecule type" value="Genomic_DNA"/>
</dbReference>
<dbReference type="InterPro" id="IPR036514">
    <property type="entry name" value="SGNH_hydro_sf"/>
</dbReference>
<accession>A0A8J5FQH2</accession>
<evidence type="ECO:0000256" key="7">
    <source>
        <dbReference type="ARBA" id="ARBA00023098"/>
    </source>
</evidence>
<comment type="caution">
    <text evidence="9">The sequence shown here is derived from an EMBL/GenBank/DDBJ whole genome shotgun (WGS) entry which is preliminary data.</text>
</comment>
<keyword evidence="8" id="KW-1133">Transmembrane helix</keyword>
<organism evidence="9 10">
    <name type="scientific">Zingiber officinale</name>
    <name type="common">Ginger</name>
    <name type="synonym">Amomum zingiber</name>
    <dbReference type="NCBI Taxonomy" id="94328"/>
    <lineage>
        <taxon>Eukaryota</taxon>
        <taxon>Viridiplantae</taxon>
        <taxon>Streptophyta</taxon>
        <taxon>Embryophyta</taxon>
        <taxon>Tracheophyta</taxon>
        <taxon>Spermatophyta</taxon>
        <taxon>Magnoliopsida</taxon>
        <taxon>Liliopsida</taxon>
        <taxon>Zingiberales</taxon>
        <taxon>Zingiberaceae</taxon>
        <taxon>Zingiber</taxon>
    </lineage>
</organism>
<comment type="subcellular location">
    <subcellularLocation>
        <location evidence="1">Secreted</location>
    </subcellularLocation>
</comment>
<evidence type="ECO:0000313" key="10">
    <source>
        <dbReference type="Proteomes" id="UP000734854"/>
    </source>
</evidence>
<keyword evidence="7" id="KW-0443">Lipid metabolism</keyword>
<gene>
    <name evidence="9" type="ORF">ZIOFF_048313</name>
</gene>
<feature type="transmembrane region" description="Helical" evidence="8">
    <location>
        <begin position="137"/>
        <end position="163"/>
    </location>
</feature>
<keyword evidence="8" id="KW-0472">Membrane</keyword>
<keyword evidence="10" id="KW-1185">Reference proteome</keyword>
<evidence type="ECO:0008006" key="11">
    <source>
        <dbReference type="Google" id="ProtNLM"/>
    </source>
</evidence>
<dbReference type="GO" id="GO:0016787">
    <property type="term" value="F:hydrolase activity"/>
    <property type="evidence" value="ECO:0007669"/>
    <property type="project" value="UniProtKB-KW"/>
</dbReference>
<evidence type="ECO:0000256" key="5">
    <source>
        <dbReference type="ARBA" id="ARBA00022801"/>
    </source>
</evidence>
<keyword evidence="8" id="KW-0812">Transmembrane</keyword>
<evidence type="ECO:0000256" key="8">
    <source>
        <dbReference type="SAM" id="Phobius"/>
    </source>
</evidence>
<dbReference type="GO" id="GO:0016042">
    <property type="term" value="P:lipid catabolic process"/>
    <property type="evidence" value="ECO:0007669"/>
    <property type="project" value="UniProtKB-KW"/>
</dbReference>
<comment type="similarity">
    <text evidence="2">Belongs to the 'GDSL' lipolytic enzyme family.</text>
</comment>
<dbReference type="Proteomes" id="UP000734854">
    <property type="component" value="Unassembled WGS sequence"/>
</dbReference>
<evidence type="ECO:0000256" key="4">
    <source>
        <dbReference type="ARBA" id="ARBA00022729"/>
    </source>
</evidence>
<dbReference type="InterPro" id="IPR051238">
    <property type="entry name" value="GDSL_esterase/lipase"/>
</dbReference>
<dbReference type="PANTHER" id="PTHR45650">
    <property type="entry name" value="GDSL-LIKE LIPASE/ACYLHYDROLASE-RELATED"/>
    <property type="match status" value="1"/>
</dbReference>
<evidence type="ECO:0000256" key="1">
    <source>
        <dbReference type="ARBA" id="ARBA00004613"/>
    </source>
</evidence>
<keyword evidence="5" id="KW-0378">Hydrolase</keyword>
<protein>
    <recommendedName>
        <fullName evidence="11">GDSL esterase/lipase</fullName>
    </recommendedName>
</protein>
<keyword evidence="3" id="KW-0964">Secreted</keyword>
<evidence type="ECO:0000256" key="6">
    <source>
        <dbReference type="ARBA" id="ARBA00022963"/>
    </source>
</evidence>
<evidence type="ECO:0000256" key="2">
    <source>
        <dbReference type="ARBA" id="ARBA00008668"/>
    </source>
</evidence>